<feature type="compositionally biased region" description="Low complexity" evidence="1">
    <location>
        <begin position="26"/>
        <end position="38"/>
    </location>
</feature>
<accession>A0AAV7QML3</accession>
<organism evidence="2 3">
    <name type="scientific">Pleurodeles waltl</name>
    <name type="common">Iberian ribbed newt</name>
    <dbReference type="NCBI Taxonomy" id="8319"/>
    <lineage>
        <taxon>Eukaryota</taxon>
        <taxon>Metazoa</taxon>
        <taxon>Chordata</taxon>
        <taxon>Craniata</taxon>
        <taxon>Vertebrata</taxon>
        <taxon>Euteleostomi</taxon>
        <taxon>Amphibia</taxon>
        <taxon>Batrachia</taxon>
        <taxon>Caudata</taxon>
        <taxon>Salamandroidea</taxon>
        <taxon>Salamandridae</taxon>
        <taxon>Pleurodelinae</taxon>
        <taxon>Pleurodeles</taxon>
    </lineage>
</organism>
<sequence>SRRQAEEYLAGTHSPHTKKEWGQKNQTPTSTRSQQTTSLAHRPRSRKPARSAPETLWPYSPASTHRRALPGKKGKKRINEGHVMRGLAGEG</sequence>
<gene>
    <name evidence="2" type="ORF">NDU88_007619</name>
</gene>
<dbReference type="EMBL" id="JANPWB010000010">
    <property type="protein sequence ID" value="KAJ1141285.1"/>
    <property type="molecule type" value="Genomic_DNA"/>
</dbReference>
<comment type="caution">
    <text evidence="2">The sequence shown here is derived from an EMBL/GenBank/DDBJ whole genome shotgun (WGS) entry which is preliminary data.</text>
</comment>
<protein>
    <submittedName>
        <fullName evidence="2">Uncharacterized protein</fullName>
    </submittedName>
</protein>
<evidence type="ECO:0000256" key="1">
    <source>
        <dbReference type="SAM" id="MobiDB-lite"/>
    </source>
</evidence>
<evidence type="ECO:0000313" key="3">
    <source>
        <dbReference type="Proteomes" id="UP001066276"/>
    </source>
</evidence>
<feature type="compositionally biased region" description="Basic residues" evidence="1">
    <location>
        <begin position="64"/>
        <end position="76"/>
    </location>
</feature>
<reference evidence="2" key="1">
    <citation type="journal article" date="2022" name="bioRxiv">
        <title>Sequencing and chromosome-scale assembly of the giantPleurodeles waltlgenome.</title>
        <authorList>
            <person name="Brown T."/>
            <person name="Elewa A."/>
            <person name="Iarovenko S."/>
            <person name="Subramanian E."/>
            <person name="Araus A.J."/>
            <person name="Petzold A."/>
            <person name="Susuki M."/>
            <person name="Suzuki K.-i.T."/>
            <person name="Hayashi T."/>
            <person name="Toyoda A."/>
            <person name="Oliveira C."/>
            <person name="Osipova E."/>
            <person name="Leigh N.D."/>
            <person name="Simon A."/>
            <person name="Yun M.H."/>
        </authorList>
    </citation>
    <scope>NUCLEOTIDE SEQUENCE</scope>
    <source>
        <strain evidence="2">20211129_DDA</strain>
        <tissue evidence="2">Liver</tissue>
    </source>
</reference>
<proteinExistence type="predicted"/>
<keyword evidence="3" id="KW-1185">Reference proteome</keyword>
<name>A0AAV7QML3_PLEWA</name>
<feature type="non-terminal residue" evidence="2">
    <location>
        <position position="91"/>
    </location>
</feature>
<feature type="region of interest" description="Disordered" evidence="1">
    <location>
        <begin position="1"/>
        <end position="91"/>
    </location>
</feature>
<evidence type="ECO:0000313" key="2">
    <source>
        <dbReference type="EMBL" id="KAJ1141285.1"/>
    </source>
</evidence>
<feature type="non-terminal residue" evidence="2">
    <location>
        <position position="1"/>
    </location>
</feature>
<dbReference type="Proteomes" id="UP001066276">
    <property type="component" value="Chromosome 6"/>
</dbReference>
<dbReference type="AlphaFoldDB" id="A0AAV7QML3"/>